<name>A0A5J4T5A1_9EUKA</name>
<sequence>MQNTQNISNLPLELQLDLAQKRLQTLQVERDVLDIQLSQMRIDLKHESVNNKKIIESLIYERDKLCERIQPIEEVQHAIIELYLEMKDRPLGQPNSAQLEIEKQRLDEQEQSLIS</sequence>
<dbReference type="AlphaFoldDB" id="A0A5J4T5A1"/>
<feature type="region of interest" description="Disordered" evidence="1">
    <location>
        <begin position="95"/>
        <end position="115"/>
    </location>
</feature>
<reference evidence="2 3" key="1">
    <citation type="submission" date="2019-03" db="EMBL/GenBank/DDBJ databases">
        <title>Single cell metagenomics reveals metabolic interactions within the superorganism composed of flagellate Streblomastix strix and complex community of Bacteroidetes bacteria on its surface.</title>
        <authorList>
            <person name="Treitli S.C."/>
            <person name="Kolisko M."/>
            <person name="Husnik F."/>
            <person name="Keeling P."/>
            <person name="Hampl V."/>
        </authorList>
    </citation>
    <scope>NUCLEOTIDE SEQUENCE [LARGE SCALE GENOMIC DNA]</scope>
    <source>
        <strain evidence="2">ST1C</strain>
    </source>
</reference>
<evidence type="ECO:0000313" key="2">
    <source>
        <dbReference type="EMBL" id="KAA6353569.1"/>
    </source>
</evidence>
<comment type="caution">
    <text evidence="2">The sequence shown here is derived from an EMBL/GenBank/DDBJ whole genome shotgun (WGS) entry which is preliminary data.</text>
</comment>
<protein>
    <submittedName>
        <fullName evidence="2">Uncharacterized protein</fullName>
    </submittedName>
</protein>
<dbReference type="Proteomes" id="UP000324800">
    <property type="component" value="Unassembled WGS sequence"/>
</dbReference>
<gene>
    <name evidence="2" type="ORF">EZS28_050904</name>
</gene>
<accession>A0A5J4T5A1</accession>
<evidence type="ECO:0000256" key="1">
    <source>
        <dbReference type="SAM" id="MobiDB-lite"/>
    </source>
</evidence>
<organism evidence="2 3">
    <name type="scientific">Streblomastix strix</name>
    <dbReference type="NCBI Taxonomy" id="222440"/>
    <lineage>
        <taxon>Eukaryota</taxon>
        <taxon>Metamonada</taxon>
        <taxon>Preaxostyla</taxon>
        <taxon>Oxymonadida</taxon>
        <taxon>Streblomastigidae</taxon>
        <taxon>Streblomastix</taxon>
    </lineage>
</organism>
<proteinExistence type="predicted"/>
<evidence type="ECO:0000313" key="3">
    <source>
        <dbReference type="Proteomes" id="UP000324800"/>
    </source>
</evidence>
<dbReference type="EMBL" id="SNRW01037864">
    <property type="protein sequence ID" value="KAA6353569.1"/>
    <property type="molecule type" value="Genomic_DNA"/>
</dbReference>